<reference evidence="4" key="1">
    <citation type="submission" date="2017-04" db="EMBL/GenBank/DDBJ databases">
        <title>Finegoldia magna isolated from orthopedic joint implant-associated infections.</title>
        <authorList>
            <person name="Bjorklund S."/>
            <person name="Bruggemann H."/>
            <person name="Jensen A."/>
            <person name="Hellmark B."/>
            <person name="Soderquist B."/>
        </authorList>
    </citation>
    <scope>NUCLEOTIDE SEQUENCE [LARGE SCALE GENOMIC DNA]</scope>
    <source>
        <strain evidence="4">CCUG 54800</strain>
    </source>
</reference>
<feature type="transmembrane region" description="Helical" evidence="1">
    <location>
        <begin position="154"/>
        <end position="173"/>
    </location>
</feature>
<evidence type="ECO:0000313" key="4">
    <source>
        <dbReference type="Proteomes" id="UP000215413"/>
    </source>
</evidence>
<feature type="transmembrane region" description="Helical" evidence="1">
    <location>
        <begin position="179"/>
        <end position="197"/>
    </location>
</feature>
<feature type="domain" description="Phosphatidic acid phosphatase type 2/haloperoxidase" evidence="2">
    <location>
        <begin position="88"/>
        <end position="194"/>
    </location>
</feature>
<evidence type="ECO:0000259" key="2">
    <source>
        <dbReference type="SMART" id="SM00014"/>
    </source>
</evidence>
<dbReference type="Gene3D" id="1.20.144.10">
    <property type="entry name" value="Phosphatidic acid phosphatase type 2/haloperoxidase"/>
    <property type="match status" value="1"/>
</dbReference>
<dbReference type="InterPro" id="IPR000326">
    <property type="entry name" value="PAP2/HPO"/>
</dbReference>
<keyword evidence="1" id="KW-1133">Transmembrane helix</keyword>
<feature type="transmembrane region" description="Helical" evidence="1">
    <location>
        <begin position="86"/>
        <end position="105"/>
    </location>
</feature>
<evidence type="ECO:0000256" key="1">
    <source>
        <dbReference type="SAM" id="Phobius"/>
    </source>
</evidence>
<sequence>MIGKVINEKKIYLAAAILIASLIFGIFIRKQSGLSFEPKIMNFAQNLTDNFTFYIFKSFTILGNFSTYFLILAISLYYSKRIGKNSFFSITLMSCLIGLVVMNVYKYSFVRVRPLDFFKIEQGGYSYVSGHSLVSTSFYFTLSYLLCSLKNYKFIYLRIIPFVIAFSRLVVGVHWPTDVFFGMLVGYVCYLATIFVAEKYIIKSNKNLDEL</sequence>
<name>A0A233V3Z7_FINMA</name>
<dbReference type="PANTHER" id="PTHR14969:SF13">
    <property type="entry name" value="AT30094P"/>
    <property type="match status" value="1"/>
</dbReference>
<gene>
    <name evidence="3" type="ORF">B9N49_05960</name>
</gene>
<feature type="transmembrane region" description="Helical" evidence="1">
    <location>
        <begin position="12"/>
        <end position="31"/>
    </location>
</feature>
<proteinExistence type="predicted"/>
<comment type="caution">
    <text evidence="3">The sequence shown here is derived from an EMBL/GenBank/DDBJ whole genome shotgun (WGS) entry which is preliminary data.</text>
</comment>
<keyword evidence="1" id="KW-0472">Membrane</keyword>
<protein>
    <recommendedName>
        <fullName evidence="2">Phosphatidic acid phosphatase type 2/haloperoxidase domain-containing protein</fullName>
    </recommendedName>
</protein>
<dbReference type="AlphaFoldDB" id="A0A233V3Z7"/>
<dbReference type="InterPro" id="IPR036938">
    <property type="entry name" value="PAP2/HPO_sf"/>
</dbReference>
<feature type="transmembrane region" description="Helical" evidence="1">
    <location>
        <begin position="125"/>
        <end position="147"/>
    </location>
</feature>
<feature type="transmembrane region" description="Helical" evidence="1">
    <location>
        <begin position="51"/>
        <end position="74"/>
    </location>
</feature>
<dbReference type="EMBL" id="NDYC01000026">
    <property type="protein sequence ID" value="OXZ27120.1"/>
    <property type="molecule type" value="Genomic_DNA"/>
</dbReference>
<dbReference type="PANTHER" id="PTHR14969">
    <property type="entry name" value="SPHINGOSINE-1-PHOSPHATE PHOSPHOHYDROLASE"/>
    <property type="match status" value="1"/>
</dbReference>
<dbReference type="SMART" id="SM00014">
    <property type="entry name" value="acidPPc"/>
    <property type="match status" value="1"/>
</dbReference>
<dbReference type="Pfam" id="PF01569">
    <property type="entry name" value="PAP2"/>
    <property type="match status" value="1"/>
</dbReference>
<keyword evidence="1" id="KW-0812">Transmembrane</keyword>
<evidence type="ECO:0000313" key="3">
    <source>
        <dbReference type="EMBL" id="OXZ27120.1"/>
    </source>
</evidence>
<dbReference type="RefSeq" id="WP_094205939.1">
    <property type="nucleotide sequence ID" value="NZ_NDYC01000026.1"/>
</dbReference>
<organism evidence="3 4">
    <name type="scientific">Finegoldia magna</name>
    <name type="common">Peptostreptococcus magnus</name>
    <dbReference type="NCBI Taxonomy" id="1260"/>
    <lineage>
        <taxon>Bacteria</taxon>
        <taxon>Bacillati</taxon>
        <taxon>Bacillota</taxon>
        <taxon>Tissierellia</taxon>
        <taxon>Tissierellales</taxon>
        <taxon>Peptoniphilaceae</taxon>
        <taxon>Finegoldia</taxon>
    </lineage>
</organism>
<dbReference type="SUPFAM" id="SSF48317">
    <property type="entry name" value="Acid phosphatase/Vanadium-dependent haloperoxidase"/>
    <property type="match status" value="1"/>
</dbReference>
<accession>A0A233V3Z7</accession>
<dbReference type="Proteomes" id="UP000215413">
    <property type="component" value="Unassembled WGS sequence"/>
</dbReference>